<evidence type="ECO:0000259" key="2">
    <source>
        <dbReference type="Pfam" id="PF13556"/>
    </source>
</evidence>
<comment type="similarity">
    <text evidence="1">Belongs to the CdaR family.</text>
</comment>
<feature type="domain" description="PucR C-terminal helix-turn-helix" evidence="2">
    <location>
        <begin position="431"/>
        <end position="487"/>
    </location>
</feature>
<dbReference type="RefSeq" id="WP_263252304.1">
    <property type="nucleotide sequence ID" value="NZ_BAABLT010000054.1"/>
</dbReference>
<evidence type="ECO:0000259" key="3">
    <source>
        <dbReference type="Pfam" id="PF17853"/>
    </source>
</evidence>
<organism evidence="4 5">
    <name type="scientific">Saccharopolyspora rosea</name>
    <dbReference type="NCBI Taxonomy" id="524884"/>
    <lineage>
        <taxon>Bacteria</taxon>
        <taxon>Bacillati</taxon>
        <taxon>Actinomycetota</taxon>
        <taxon>Actinomycetes</taxon>
        <taxon>Pseudonocardiales</taxon>
        <taxon>Pseudonocardiaceae</taxon>
        <taxon>Saccharopolyspora</taxon>
    </lineage>
</organism>
<dbReference type="InterPro" id="IPR042070">
    <property type="entry name" value="PucR_C-HTH_sf"/>
</dbReference>
<protein>
    <submittedName>
        <fullName evidence="4">PucR family transcriptional regulator</fullName>
    </submittedName>
</protein>
<dbReference type="Pfam" id="PF17853">
    <property type="entry name" value="GGDEF_2"/>
    <property type="match status" value="1"/>
</dbReference>
<dbReference type="EMBL" id="JBHTIW010000022">
    <property type="protein sequence ID" value="MFD0922565.1"/>
    <property type="molecule type" value="Genomic_DNA"/>
</dbReference>
<keyword evidence="5" id="KW-1185">Reference proteome</keyword>
<evidence type="ECO:0000313" key="4">
    <source>
        <dbReference type="EMBL" id="MFD0922565.1"/>
    </source>
</evidence>
<comment type="caution">
    <text evidence="4">The sequence shown here is derived from an EMBL/GenBank/DDBJ whole genome shotgun (WGS) entry which is preliminary data.</text>
</comment>
<accession>A0ABW3G0K5</accession>
<dbReference type="InterPro" id="IPR025736">
    <property type="entry name" value="PucR_C-HTH_dom"/>
</dbReference>
<name>A0ABW3G0K5_9PSEU</name>
<dbReference type="PANTHER" id="PTHR33744">
    <property type="entry name" value="CARBOHYDRATE DIACID REGULATOR"/>
    <property type="match status" value="1"/>
</dbReference>
<dbReference type="PANTHER" id="PTHR33744:SF1">
    <property type="entry name" value="DNA-BINDING TRANSCRIPTIONAL ACTIVATOR ADER"/>
    <property type="match status" value="1"/>
</dbReference>
<dbReference type="InterPro" id="IPR041522">
    <property type="entry name" value="CdaR_GGDEF"/>
</dbReference>
<proteinExistence type="inferred from homology"/>
<dbReference type="Gene3D" id="1.10.10.2840">
    <property type="entry name" value="PucR C-terminal helix-turn-helix domain"/>
    <property type="match status" value="1"/>
</dbReference>
<dbReference type="Proteomes" id="UP001597018">
    <property type="component" value="Unassembled WGS sequence"/>
</dbReference>
<evidence type="ECO:0000313" key="5">
    <source>
        <dbReference type="Proteomes" id="UP001597018"/>
    </source>
</evidence>
<feature type="domain" description="CdaR GGDEF-like" evidence="3">
    <location>
        <begin position="259"/>
        <end position="382"/>
    </location>
</feature>
<dbReference type="InterPro" id="IPR051448">
    <property type="entry name" value="CdaR-like_regulators"/>
</dbReference>
<gene>
    <name evidence="4" type="ORF">ACFQ16_22700</name>
</gene>
<sequence>MTRADPLTVAELLSSGAVSGTEVGPAGDERPVHAVRLVDRIEEIGGGVPHTACVLSEAAARGGWAVEAALRRAWERAAACVLAPAAAISSPSADLVASRLGVPLIAVSADPREVALRLAAAVAEPEAARAALTARCALRVAQAGPSARAVLGVLNGELPGVRVALVDVSGEVVAGRRAAAQAWRDGLDVVVEPVVGVGGAPLGRLVAATGARSEGWRRTVRDVLAVAKGQVTAWAAAGRLEAERRPRTAAALLRRVLDGERSDSLLEGLAAVGWPTGGVASAVAVVPVDEVRAQDAAALDAEFCSVWETGGPGGVLAPEGGAWIGFLTGRDGGGPGAGELAAAAEGVRRLAERLPVAAGVGRPVDATAGLAESVRGARAAATVARQQGSRTVLTAESMGVRSLLAALPDHLADTAREVLPAVLDADDGEVLLATLGAVLDAGGSVKDAARVLGVHRNTVTARLERLRGLGVEPDDPARRLALHLACHLLR</sequence>
<reference evidence="5" key="1">
    <citation type="journal article" date="2019" name="Int. J. Syst. Evol. Microbiol.">
        <title>The Global Catalogue of Microorganisms (GCM) 10K type strain sequencing project: providing services to taxonomists for standard genome sequencing and annotation.</title>
        <authorList>
            <consortium name="The Broad Institute Genomics Platform"/>
            <consortium name="The Broad Institute Genome Sequencing Center for Infectious Disease"/>
            <person name="Wu L."/>
            <person name="Ma J."/>
        </authorList>
    </citation>
    <scope>NUCLEOTIDE SEQUENCE [LARGE SCALE GENOMIC DNA]</scope>
    <source>
        <strain evidence="5">CCUG 56401</strain>
    </source>
</reference>
<dbReference type="Pfam" id="PF13556">
    <property type="entry name" value="HTH_30"/>
    <property type="match status" value="1"/>
</dbReference>
<evidence type="ECO:0000256" key="1">
    <source>
        <dbReference type="ARBA" id="ARBA00006754"/>
    </source>
</evidence>